<reference evidence="2 3" key="1">
    <citation type="submission" date="2016-12" db="EMBL/GenBank/DDBJ databases">
        <title>Isolation and genomic insights into novel planktonic Zetaproteobacteria from stratified waters of the Chesapeake Bay.</title>
        <authorList>
            <person name="McAllister S.M."/>
            <person name="Kato S."/>
            <person name="Chan C.S."/>
            <person name="Chiu B.K."/>
            <person name="Field E.K."/>
        </authorList>
    </citation>
    <scope>NUCLEOTIDE SEQUENCE [LARGE SCALE GENOMIC DNA]</scope>
    <source>
        <strain evidence="2 3">CP-8</strain>
    </source>
</reference>
<dbReference type="SMART" id="SM00834">
    <property type="entry name" value="CxxC_CXXC_SSSS"/>
    <property type="match status" value="1"/>
</dbReference>
<dbReference type="NCBIfam" id="TIGR02605">
    <property type="entry name" value="CxxC_CxxC_SSSS"/>
    <property type="match status" value="1"/>
</dbReference>
<proteinExistence type="predicted"/>
<dbReference type="RefSeq" id="WP_100265940.1">
    <property type="nucleotide sequence ID" value="NZ_CP018800.1"/>
</dbReference>
<dbReference type="InterPro" id="IPR013429">
    <property type="entry name" value="Regulatory_FmdB_Zinc_ribbon"/>
</dbReference>
<dbReference type="AlphaFoldDB" id="A0A2K8LCI5"/>
<accession>A0A2K8LCI5</accession>
<dbReference type="Proteomes" id="UP000231637">
    <property type="component" value="Chromosome"/>
</dbReference>
<protein>
    <submittedName>
        <fullName evidence="2">Putative regulatory protein, FmdB family</fullName>
    </submittedName>
</protein>
<dbReference type="Pfam" id="PF09723">
    <property type="entry name" value="Zn_ribbon_8"/>
    <property type="match status" value="1"/>
</dbReference>
<name>A0A2K8LCI5_9PROT</name>
<sequence length="75" mass="7852">MPIYEYRCNDCQHKFETLVRNSSEPVSCKQCNSLSLQKLISAHAVTSGAPDTACGTAPCSPLPACGTGGCCPGMN</sequence>
<evidence type="ECO:0000313" key="3">
    <source>
        <dbReference type="Proteomes" id="UP000231637"/>
    </source>
</evidence>
<dbReference type="OrthoDB" id="9813321at2"/>
<dbReference type="KEGG" id="mfn:Ga0123462_1767"/>
<evidence type="ECO:0000313" key="2">
    <source>
        <dbReference type="EMBL" id="ATX82614.1"/>
    </source>
</evidence>
<feature type="domain" description="Putative regulatory protein FmdB zinc ribbon" evidence="1">
    <location>
        <begin position="1"/>
        <end position="41"/>
    </location>
</feature>
<gene>
    <name evidence="2" type="ORF">Ga0123462_1767</name>
</gene>
<organism evidence="2 3">
    <name type="scientific">Mariprofundus ferrinatatus</name>
    <dbReference type="NCBI Taxonomy" id="1921087"/>
    <lineage>
        <taxon>Bacteria</taxon>
        <taxon>Pseudomonadati</taxon>
        <taxon>Pseudomonadota</taxon>
        <taxon>Candidatius Mariprofundia</taxon>
        <taxon>Mariprofundales</taxon>
        <taxon>Mariprofundaceae</taxon>
        <taxon>Mariprofundus</taxon>
    </lineage>
</organism>
<dbReference type="EMBL" id="CP018800">
    <property type="protein sequence ID" value="ATX82614.1"/>
    <property type="molecule type" value="Genomic_DNA"/>
</dbReference>
<evidence type="ECO:0000259" key="1">
    <source>
        <dbReference type="SMART" id="SM00834"/>
    </source>
</evidence>
<keyword evidence="3" id="KW-1185">Reference proteome</keyword>